<dbReference type="PANTHER" id="PTHR36506:SF1">
    <property type="entry name" value="PREFLAGELLIN PEPTIDASE"/>
    <property type="match status" value="1"/>
</dbReference>
<feature type="transmembrane region" description="Helical" evidence="6">
    <location>
        <begin position="239"/>
        <end position="258"/>
    </location>
</feature>
<reference evidence="9 10" key="1">
    <citation type="submission" date="2013-11" db="EMBL/GenBank/DDBJ databases">
        <title>Comparative genomics of Ignicoccus.</title>
        <authorList>
            <person name="Podar M."/>
        </authorList>
    </citation>
    <scope>NUCLEOTIDE SEQUENCE [LARGE SCALE GENOMIC DNA]</scope>
    <source>
        <strain evidence="9 10">DSM 13165</strain>
    </source>
</reference>
<feature type="transmembrane region" description="Helical" evidence="6">
    <location>
        <begin position="62"/>
        <end position="83"/>
    </location>
</feature>
<dbReference type="InterPro" id="IPR009655">
    <property type="entry name" value="Preflagellin_peptidase_C"/>
</dbReference>
<dbReference type="Gene3D" id="1.20.120.1220">
    <property type="match status" value="1"/>
</dbReference>
<feature type="domain" description="Preflagellin peptidase C-terminal" evidence="8">
    <location>
        <begin position="164"/>
        <end position="256"/>
    </location>
</feature>
<dbReference type="InterPro" id="IPR052218">
    <property type="entry name" value="Preflagellin_Peptidase"/>
</dbReference>
<evidence type="ECO:0000256" key="2">
    <source>
        <dbReference type="ARBA" id="ARBA00022475"/>
    </source>
</evidence>
<feature type="transmembrane region" description="Helical" evidence="6">
    <location>
        <begin position="95"/>
        <end position="114"/>
    </location>
</feature>
<dbReference type="PANTHER" id="PTHR36506">
    <property type="entry name" value="PREFLAGELLIN PEPTIDASE"/>
    <property type="match status" value="1"/>
</dbReference>
<evidence type="ECO:0000256" key="5">
    <source>
        <dbReference type="ARBA" id="ARBA00023136"/>
    </source>
</evidence>
<feature type="transmembrane region" description="Helical" evidence="6">
    <location>
        <begin position="6"/>
        <end position="26"/>
    </location>
</feature>
<feature type="transmembrane region" description="Helical" evidence="6">
    <location>
        <begin position="38"/>
        <end position="56"/>
    </location>
</feature>
<evidence type="ECO:0000256" key="3">
    <source>
        <dbReference type="ARBA" id="ARBA00022692"/>
    </source>
</evidence>
<dbReference type="KEGG" id="iis:EYM_05410"/>
<evidence type="ECO:0000313" key="10">
    <source>
        <dbReference type="Proteomes" id="UP000060778"/>
    </source>
</evidence>
<dbReference type="EMBL" id="CP006867">
    <property type="protein sequence ID" value="ALU12582.1"/>
    <property type="molecule type" value="Genomic_DNA"/>
</dbReference>
<sequence>MVKDVIFGLEISKLVLALGVMGYAAYSDLKTREIEPKLWLTGIIGAALTLIELYLVSGLSVALFKLLLLELVFSLIIFPFLYVSYKMAMLGGADMLAYLFLSLTVPWYPLFLGLRAITPVPILTLLHATILAILIALVRLISNLLNPEFRKFLKENKIGLLGTLHYGLSGKVMKAKEYLRTDFWYLIHEIENGIVKKELRKRVSIDEEPEDHRKAVKNSIEKGIIREDQYLMVTYATPFLVYMTLGFLATLVIGDYWVRALFE</sequence>
<keyword evidence="3 6" id="KW-0812">Transmembrane</keyword>
<dbReference type="AlphaFoldDB" id="A0A0U3FL74"/>
<dbReference type="GeneID" id="30680465"/>
<evidence type="ECO:0000256" key="1">
    <source>
        <dbReference type="ARBA" id="ARBA00004651"/>
    </source>
</evidence>
<dbReference type="STRING" id="940295.EYM_05410"/>
<dbReference type="Pfam" id="PF06847">
    <property type="entry name" value="Arc_PepC_II"/>
    <property type="match status" value="1"/>
</dbReference>
<keyword evidence="10" id="KW-1185">Reference proteome</keyword>
<dbReference type="GO" id="GO:0004190">
    <property type="term" value="F:aspartic-type endopeptidase activity"/>
    <property type="evidence" value="ECO:0007669"/>
    <property type="project" value="InterPro"/>
</dbReference>
<evidence type="ECO:0000256" key="4">
    <source>
        <dbReference type="ARBA" id="ARBA00022989"/>
    </source>
</evidence>
<evidence type="ECO:0000256" key="6">
    <source>
        <dbReference type="SAM" id="Phobius"/>
    </source>
</evidence>
<dbReference type="InterPro" id="IPR000045">
    <property type="entry name" value="Prepilin_IV_endopep_pep"/>
</dbReference>
<comment type="subcellular location">
    <subcellularLocation>
        <location evidence="1">Cell membrane</location>
        <topology evidence="1">Multi-pass membrane protein</topology>
    </subcellularLocation>
</comment>
<feature type="transmembrane region" description="Helical" evidence="6">
    <location>
        <begin position="120"/>
        <end position="141"/>
    </location>
</feature>
<organism evidence="9 10">
    <name type="scientific">Ignicoccus islandicus DSM 13165</name>
    <dbReference type="NCBI Taxonomy" id="940295"/>
    <lineage>
        <taxon>Archaea</taxon>
        <taxon>Thermoproteota</taxon>
        <taxon>Thermoprotei</taxon>
        <taxon>Desulfurococcales</taxon>
        <taxon>Desulfurococcaceae</taxon>
        <taxon>Ignicoccus</taxon>
    </lineage>
</organism>
<keyword evidence="2" id="KW-1003">Cell membrane</keyword>
<dbReference type="OrthoDB" id="19094at2157"/>
<gene>
    <name evidence="9" type="ORF">EYM_05410</name>
</gene>
<evidence type="ECO:0000313" key="9">
    <source>
        <dbReference type="EMBL" id="ALU12582.1"/>
    </source>
</evidence>
<name>A0A0U3FL74_9CREN</name>
<proteinExistence type="predicted"/>
<keyword evidence="4 6" id="KW-1133">Transmembrane helix</keyword>
<dbReference type="RefSeq" id="WP_075049999.1">
    <property type="nucleotide sequence ID" value="NZ_CP006867.1"/>
</dbReference>
<dbReference type="Proteomes" id="UP000060778">
    <property type="component" value="Chromosome"/>
</dbReference>
<evidence type="ECO:0000259" key="7">
    <source>
        <dbReference type="Pfam" id="PF01478"/>
    </source>
</evidence>
<protein>
    <submittedName>
        <fullName evidence="9">Uncharacterized protein</fullName>
    </submittedName>
</protein>
<accession>A0A0U3FL74</accession>
<evidence type="ECO:0000259" key="8">
    <source>
        <dbReference type="Pfam" id="PF06847"/>
    </source>
</evidence>
<keyword evidence="5 6" id="KW-0472">Membrane</keyword>
<dbReference type="GO" id="GO:0005886">
    <property type="term" value="C:plasma membrane"/>
    <property type="evidence" value="ECO:0007669"/>
    <property type="project" value="UniProtKB-SubCell"/>
</dbReference>
<feature type="domain" description="Prepilin type IV endopeptidase peptidase" evidence="7">
    <location>
        <begin position="17"/>
        <end position="136"/>
    </location>
</feature>
<dbReference type="Pfam" id="PF01478">
    <property type="entry name" value="Peptidase_A24"/>
    <property type="match status" value="1"/>
</dbReference>